<organism evidence="2">
    <name type="scientific">Cacopsylla melanoneura</name>
    <dbReference type="NCBI Taxonomy" id="428564"/>
    <lineage>
        <taxon>Eukaryota</taxon>
        <taxon>Metazoa</taxon>
        <taxon>Ecdysozoa</taxon>
        <taxon>Arthropoda</taxon>
        <taxon>Hexapoda</taxon>
        <taxon>Insecta</taxon>
        <taxon>Pterygota</taxon>
        <taxon>Neoptera</taxon>
        <taxon>Paraneoptera</taxon>
        <taxon>Hemiptera</taxon>
        <taxon>Sternorrhyncha</taxon>
        <taxon>Psylloidea</taxon>
        <taxon>Psyllidae</taxon>
        <taxon>Psyllinae</taxon>
        <taxon>Cacopsylla</taxon>
    </lineage>
</organism>
<feature type="domain" description="FP protein C-terminal" evidence="1">
    <location>
        <begin position="43"/>
        <end position="82"/>
    </location>
</feature>
<accession>A0A8D8UEN5</accession>
<evidence type="ECO:0000313" key="2">
    <source>
        <dbReference type="EMBL" id="CAG6705745.1"/>
    </source>
</evidence>
<dbReference type="Pfam" id="PF25298">
    <property type="entry name" value="Baculo_FP_2nd"/>
    <property type="match status" value="1"/>
</dbReference>
<dbReference type="InterPro" id="IPR057251">
    <property type="entry name" value="FP_C"/>
</dbReference>
<dbReference type="AlphaFoldDB" id="A0A8D8UEN5"/>
<evidence type="ECO:0000259" key="1">
    <source>
        <dbReference type="Pfam" id="PF25298"/>
    </source>
</evidence>
<reference evidence="2" key="1">
    <citation type="submission" date="2021-05" db="EMBL/GenBank/DDBJ databases">
        <authorList>
            <person name="Alioto T."/>
            <person name="Alioto T."/>
            <person name="Gomez Garrido J."/>
        </authorList>
    </citation>
    <scope>NUCLEOTIDE SEQUENCE</scope>
</reference>
<sequence length="100" mass="11864">MRNIWLAKYKAYKRNLGEKKNLTAKHVNQQLPAGDLFIHEHVTVTTKLLLAEVKAFAKEKDIKFVWIKDGHILVKKNEQDKQVAKIQTRREFESFRNNFQ</sequence>
<name>A0A8D8UEN5_9HEMI</name>
<dbReference type="EMBL" id="HBUF01342704">
    <property type="protein sequence ID" value="CAG6705745.1"/>
    <property type="molecule type" value="Transcribed_RNA"/>
</dbReference>
<protein>
    <recommendedName>
        <fullName evidence="1">FP protein C-terminal domain-containing protein</fullName>
    </recommendedName>
</protein>
<proteinExistence type="predicted"/>